<evidence type="ECO:0000313" key="1">
    <source>
        <dbReference type="EMBL" id="CAB5219730.1"/>
    </source>
</evidence>
<protein>
    <submittedName>
        <fullName evidence="1">Uncharacterized protein</fullName>
    </submittedName>
</protein>
<dbReference type="EMBL" id="LR798269">
    <property type="protein sequence ID" value="CAB5219730.1"/>
    <property type="molecule type" value="Genomic_DNA"/>
</dbReference>
<accession>A0A6J7WPN3</accession>
<reference evidence="1" key="1">
    <citation type="submission" date="2020-05" db="EMBL/GenBank/DDBJ databases">
        <authorList>
            <person name="Chiriac C."/>
            <person name="Salcher M."/>
            <person name="Ghai R."/>
            <person name="Kavagutti S V."/>
        </authorList>
    </citation>
    <scope>NUCLEOTIDE SEQUENCE</scope>
</reference>
<sequence length="191" mass="22296">MHIYYVKLARPRRGSLLPYCFMNQVRAAMNTIVTNPSMFTLIHDSPPCPAYYPTSLLGCLERLWYVHSSHYANVAGLSQCRLSLQEGSLLGHSFCYHFQGFHDFFVVPLLTNGVYEIFFHYGYDLVRGKVRVSVLTIRIFLIKIHTKANYHCSSFYKCWLGWFPIHHTQGNTLGYLRKCRKRNCNQNCRDV</sequence>
<gene>
    <name evidence="1" type="ORF">UFOVP222_121</name>
</gene>
<name>A0A6J7WPN3_9CAUD</name>
<proteinExistence type="predicted"/>
<organism evidence="1">
    <name type="scientific">uncultured Caudovirales phage</name>
    <dbReference type="NCBI Taxonomy" id="2100421"/>
    <lineage>
        <taxon>Viruses</taxon>
        <taxon>Duplodnaviria</taxon>
        <taxon>Heunggongvirae</taxon>
        <taxon>Uroviricota</taxon>
        <taxon>Caudoviricetes</taxon>
        <taxon>Peduoviridae</taxon>
        <taxon>Maltschvirus</taxon>
        <taxon>Maltschvirus maltsch</taxon>
    </lineage>
</organism>